<dbReference type="Proteomes" id="UP000030700">
    <property type="component" value="Unassembled WGS sequence"/>
</dbReference>
<organism evidence="1">
    <name type="scientific">Candidatus Moduliflexus flocculans</name>
    <dbReference type="NCBI Taxonomy" id="1499966"/>
    <lineage>
        <taxon>Bacteria</taxon>
        <taxon>Candidatus Moduliflexota</taxon>
        <taxon>Candidatus Moduliflexia</taxon>
        <taxon>Candidatus Moduliflexales</taxon>
        <taxon>Candidatus Moduliflexaceae</taxon>
    </lineage>
</organism>
<dbReference type="AlphaFoldDB" id="A0A081BMD2"/>
<dbReference type="EMBL" id="DF820457">
    <property type="protein sequence ID" value="GAK51548.1"/>
    <property type="molecule type" value="Genomic_DNA"/>
</dbReference>
<dbReference type="STRING" id="1499966.U14_02793"/>
<keyword evidence="2" id="KW-1185">Reference proteome</keyword>
<reference evidence="1" key="1">
    <citation type="journal article" date="2015" name="PeerJ">
        <title>First genomic representation of candidate bacterial phylum KSB3 points to enhanced environmental sensing as a trigger of wastewater bulking.</title>
        <authorList>
            <person name="Sekiguchi Y."/>
            <person name="Ohashi A."/>
            <person name="Parks D.H."/>
            <person name="Yamauchi T."/>
            <person name="Tyson G.W."/>
            <person name="Hugenholtz P."/>
        </authorList>
    </citation>
    <scope>NUCLEOTIDE SEQUENCE [LARGE SCALE GENOMIC DNA]</scope>
</reference>
<name>A0A081BMD2_9BACT</name>
<dbReference type="InterPro" id="IPR024227">
    <property type="entry name" value="DUF3795"/>
</dbReference>
<evidence type="ECO:0000313" key="1">
    <source>
        <dbReference type="EMBL" id="GAK51548.1"/>
    </source>
</evidence>
<sequence>MTPNKTLAAVCGLFCPSCGVYIATQEDPKRLELIAKRFGRAPEEIACDGCRSARRFPFCAECVMFRCANEKGLDFCGACEEYPCKDIQEFQAARPHRIELWESQKRIKDVGFEQWFAEMEAHYQCPQCQTINSAYDMTCRSCGATPSCTYVGQHRDEILPYLAPQ</sequence>
<dbReference type="Pfam" id="PF12675">
    <property type="entry name" value="DUF3795"/>
    <property type="match status" value="1"/>
</dbReference>
<evidence type="ECO:0008006" key="3">
    <source>
        <dbReference type="Google" id="ProtNLM"/>
    </source>
</evidence>
<gene>
    <name evidence="1" type="ORF">U14_02793</name>
</gene>
<protein>
    <recommendedName>
        <fullName evidence="3">DUF3795 domain-containing protein</fullName>
    </recommendedName>
</protein>
<accession>A0A081BMD2</accession>
<proteinExistence type="predicted"/>
<evidence type="ECO:0000313" key="2">
    <source>
        <dbReference type="Proteomes" id="UP000030700"/>
    </source>
</evidence>
<dbReference type="HOGENOM" id="CLU_129665_0_0_0"/>